<dbReference type="InterPro" id="IPR023614">
    <property type="entry name" value="Porin_dom_sf"/>
</dbReference>
<feature type="chain" id="PRO_5026061883" evidence="1">
    <location>
        <begin position="25"/>
        <end position="386"/>
    </location>
</feature>
<dbReference type="RefSeq" id="WP_166271262.1">
    <property type="nucleotide sequence ID" value="NZ_CP048029.1"/>
</dbReference>
<name>A0A6G7VF51_9GAMM</name>
<dbReference type="NCBIfam" id="NF033652">
    <property type="entry name" value="LbtU_sider_porin"/>
    <property type="match status" value="1"/>
</dbReference>
<sequence>MALKIQRVIHLAILVFAGTGPVLASEPQAVPSPGETMRLERLAESYKRPFADNRSLPGWLRQLEVSALLEIEASHVSPYTGESTDDLILATAELGLISQLNDWLKAGVSALYEQYETNLEVDTAYLKLANAEASPFSLTGGQLYVPFGMYETNLVSDPLTLELGETRQTALQFGVEQSLFSGSLYVFKGDNKVKSEDRIGGWGAMLAVGQEDKDRAWSIGTGYINDLGDSDTLQDVINDQRVSAAELDPGISIDPTDRTPGWTVNALAHLGPLSLYAEYLSATEDFDPLSLGFKEHGARPAAWNLEVGYSFSLYGHETTAAVAYQGTREALALELPRERWLLGWRIGLIERVSLGFEWAHDRDYPARDGGTGKSAETFTAQLAIEL</sequence>
<reference evidence="3" key="1">
    <citation type="submission" date="2020-01" db="EMBL/GenBank/DDBJ databases">
        <title>Caldichromatium gen. nov., sp. nov., a thermophilic purple sulfur bacterium member of the family Chromatiaceae isolated from Nakabusa hot spring, Japan.</title>
        <authorList>
            <person name="Saini M.K."/>
            <person name="Hanada S."/>
            <person name="Tank M."/>
        </authorList>
    </citation>
    <scope>NUCLEOTIDE SEQUENCE [LARGE SCALE GENOMIC DNA]</scope>
    <source>
        <strain evidence="3">No.7</strain>
    </source>
</reference>
<keyword evidence="1" id="KW-0732">Signal</keyword>
<feature type="signal peptide" evidence="1">
    <location>
        <begin position="1"/>
        <end position="24"/>
    </location>
</feature>
<proteinExistence type="predicted"/>
<dbReference type="Proteomes" id="UP000502699">
    <property type="component" value="Chromosome"/>
</dbReference>
<organism evidence="2 3">
    <name type="scientific">Caldichromatium japonicum</name>
    <dbReference type="NCBI Taxonomy" id="2699430"/>
    <lineage>
        <taxon>Bacteria</taxon>
        <taxon>Pseudomonadati</taxon>
        <taxon>Pseudomonadota</taxon>
        <taxon>Gammaproteobacteria</taxon>
        <taxon>Chromatiales</taxon>
        <taxon>Chromatiaceae</taxon>
        <taxon>Caldichromatium</taxon>
    </lineage>
</organism>
<gene>
    <name evidence="2" type="ORF">GWK36_11500</name>
</gene>
<evidence type="ECO:0000313" key="2">
    <source>
        <dbReference type="EMBL" id="QIK38505.1"/>
    </source>
</evidence>
<keyword evidence="3" id="KW-1185">Reference proteome</keyword>
<evidence type="ECO:0000256" key="1">
    <source>
        <dbReference type="SAM" id="SignalP"/>
    </source>
</evidence>
<accession>A0A6G7VF51</accession>
<dbReference type="Gene3D" id="2.40.160.10">
    <property type="entry name" value="Porin"/>
    <property type="match status" value="1"/>
</dbReference>
<protein>
    <submittedName>
        <fullName evidence="2">LbtU family siderophore porin</fullName>
    </submittedName>
</protein>
<dbReference type="KEGG" id="cjap:GWK36_11500"/>
<dbReference type="SUPFAM" id="SSF56935">
    <property type="entry name" value="Porins"/>
    <property type="match status" value="1"/>
</dbReference>
<dbReference type="EMBL" id="CP048029">
    <property type="protein sequence ID" value="QIK38505.1"/>
    <property type="molecule type" value="Genomic_DNA"/>
</dbReference>
<dbReference type="AlphaFoldDB" id="A0A6G7VF51"/>
<evidence type="ECO:0000313" key="3">
    <source>
        <dbReference type="Proteomes" id="UP000502699"/>
    </source>
</evidence>